<dbReference type="GO" id="GO:0006281">
    <property type="term" value="P:DNA repair"/>
    <property type="evidence" value="ECO:0007669"/>
    <property type="project" value="TreeGrafter"/>
</dbReference>
<dbReference type="KEGG" id="nav:JQS30_01245"/>
<keyword evidence="1" id="KW-0378">Hydrolase</keyword>
<dbReference type="Pfam" id="PF13242">
    <property type="entry name" value="Hydrolase_like"/>
    <property type="match status" value="1"/>
</dbReference>
<evidence type="ECO:0000313" key="2">
    <source>
        <dbReference type="Proteomes" id="UP000662939"/>
    </source>
</evidence>
<dbReference type="EMBL" id="CP070496">
    <property type="protein sequence ID" value="QSB05589.1"/>
    <property type="molecule type" value="Genomic_DNA"/>
</dbReference>
<dbReference type="InterPro" id="IPR050155">
    <property type="entry name" value="HAD-like_hydrolase_sf"/>
</dbReference>
<dbReference type="InterPro" id="IPR036412">
    <property type="entry name" value="HAD-like_sf"/>
</dbReference>
<keyword evidence="2" id="KW-1185">Reference proteome</keyword>
<evidence type="ECO:0000313" key="1">
    <source>
        <dbReference type="EMBL" id="QSB05589.1"/>
    </source>
</evidence>
<dbReference type="GO" id="GO:0005829">
    <property type="term" value="C:cytosol"/>
    <property type="evidence" value="ECO:0007669"/>
    <property type="project" value="TreeGrafter"/>
</dbReference>
<dbReference type="Gene3D" id="1.10.150.240">
    <property type="entry name" value="Putative phosphatase, domain 2"/>
    <property type="match status" value="1"/>
</dbReference>
<proteinExistence type="predicted"/>
<dbReference type="PANTHER" id="PTHR43434">
    <property type="entry name" value="PHOSPHOGLYCOLATE PHOSPHATASE"/>
    <property type="match status" value="1"/>
</dbReference>
<organism evidence="1 2">
    <name type="scientific">Natronoglycomyces albus</name>
    <dbReference type="NCBI Taxonomy" id="2811108"/>
    <lineage>
        <taxon>Bacteria</taxon>
        <taxon>Bacillati</taxon>
        <taxon>Actinomycetota</taxon>
        <taxon>Actinomycetes</taxon>
        <taxon>Glycomycetales</taxon>
        <taxon>Glycomycetaceae</taxon>
        <taxon>Natronoglycomyces</taxon>
    </lineage>
</organism>
<protein>
    <submittedName>
        <fullName evidence="1">HAD family hydrolase</fullName>
    </submittedName>
</protein>
<dbReference type="PANTHER" id="PTHR43434:SF1">
    <property type="entry name" value="PHOSPHOGLYCOLATE PHOSPHATASE"/>
    <property type="match status" value="1"/>
</dbReference>
<dbReference type="RefSeq" id="WP_213171599.1">
    <property type="nucleotide sequence ID" value="NZ_CP070496.1"/>
</dbReference>
<accession>A0A895XQE1</accession>
<dbReference type="GO" id="GO:0008967">
    <property type="term" value="F:phosphoglycolate phosphatase activity"/>
    <property type="evidence" value="ECO:0007669"/>
    <property type="project" value="TreeGrafter"/>
</dbReference>
<dbReference type="InterPro" id="IPR023198">
    <property type="entry name" value="PGP-like_dom2"/>
</dbReference>
<reference evidence="1" key="1">
    <citation type="submission" date="2021-02" db="EMBL/GenBank/DDBJ databases">
        <title>Natronoglycomyces albus gen. nov., sp. nov, a haloalkaliphilic actinobacterium from a soda solonchak soil.</title>
        <authorList>
            <person name="Sorokin D.Y."/>
            <person name="Khijniak T.V."/>
            <person name="Zakharycheva A.P."/>
            <person name="Boueva O.V."/>
            <person name="Ariskina E.V."/>
            <person name="Hahnke R.L."/>
            <person name="Bunk B."/>
            <person name="Sproer C."/>
            <person name="Schumann P."/>
            <person name="Evtushenko L.I."/>
            <person name="Kublanov I.V."/>
        </authorList>
    </citation>
    <scope>NUCLEOTIDE SEQUENCE</scope>
    <source>
        <strain evidence="1">DSM 106290</strain>
    </source>
</reference>
<dbReference type="SUPFAM" id="SSF56784">
    <property type="entry name" value="HAD-like"/>
    <property type="match status" value="1"/>
</dbReference>
<gene>
    <name evidence="1" type="ORF">JQS30_01245</name>
</gene>
<dbReference type="Gene3D" id="3.40.50.1000">
    <property type="entry name" value="HAD superfamily/HAD-like"/>
    <property type="match status" value="1"/>
</dbReference>
<name>A0A895XQE1_9ACTN</name>
<sequence>MARKHLVWDWNGTLLNDFGAVVSATNTVITEAGGPFLTAEEQGARFRRPIIAYYSELVGRSLTEAEFAELDKAFHAAYLEHLRFVDLHAESRSALSIWPGTQSLLSMWFHQSLMPLITRFDLAEKFALVQGLRSESDGHSKQPHLERHLESLQLRPQECVLIGDTVDDAKSALGLGAQVVLFTGGFSSREQLQGVGVPLADSLSEAVTIAQQL</sequence>
<dbReference type="InterPro" id="IPR023214">
    <property type="entry name" value="HAD_sf"/>
</dbReference>
<dbReference type="AlphaFoldDB" id="A0A895XQE1"/>
<dbReference type="Proteomes" id="UP000662939">
    <property type="component" value="Chromosome"/>
</dbReference>